<proteinExistence type="predicted"/>
<organism evidence="1 2">
    <name type="scientific">Pedobacter antarcticus</name>
    <dbReference type="NCBI Taxonomy" id="34086"/>
    <lineage>
        <taxon>Bacteria</taxon>
        <taxon>Pseudomonadati</taxon>
        <taxon>Bacteroidota</taxon>
        <taxon>Sphingobacteriia</taxon>
        <taxon>Sphingobacteriales</taxon>
        <taxon>Sphingobacteriaceae</taxon>
        <taxon>Pedobacter</taxon>
    </lineage>
</organism>
<dbReference type="Proteomes" id="UP000183129">
    <property type="component" value="Unassembled WGS sequence"/>
</dbReference>
<accession>A0A1I2DY33</accession>
<name>A0A1I2DY33_9SPHI</name>
<dbReference type="EMBL" id="FONS01000003">
    <property type="protein sequence ID" value="SFE85632.1"/>
    <property type="molecule type" value="Genomic_DNA"/>
</dbReference>
<gene>
    <name evidence="1" type="ORF">SAMN03003324_01545</name>
</gene>
<reference evidence="1 2" key="1">
    <citation type="submission" date="2016-10" db="EMBL/GenBank/DDBJ databases">
        <authorList>
            <person name="de Groot N.N."/>
        </authorList>
    </citation>
    <scope>NUCLEOTIDE SEQUENCE [LARGE SCALE GENOMIC DNA]</scope>
    <source>
        <strain evidence="1 2">ATCC 51969</strain>
    </source>
</reference>
<evidence type="ECO:0000313" key="2">
    <source>
        <dbReference type="Proteomes" id="UP000183129"/>
    </source>
</evidence>
<dbReference type="AlphaFoldDB" id="A0A1I2DY33"/>
<sequence>MFNIRLKPEIRFYPDLMISYLAKIVKLRGFTANSIHSQQPMNIAH</sequence>
<protein>
    <submittedName>
        <fullName evidence="1">Uncharacterized protein</fullName>
    </submittedName>
</protein>
<evidence type="ECO:0000313" key="1">
    <source>
        <dbReference type="EMBL" id="SFE85632.1"/>
    </source>
</evidence>